<dbReference type="InterPro" id="IPR027417">
    <property type="entry name" value="P-loop_NTPase"/>
</dbReference>
<feature type="binding site" evidence="12">
    <location>
        <position position="436"/>
    </location>
    <ligand>
        <name>Zn(2+)</name>
        <dbReference type="ChEBI" id="CHEBI:29105"/>
        <label>2</label>
    </ligand>
</feature>
<dbReference type="AlphaFoldDB" id="A0A520XDS4"/>
<evidence type="ECO:0000256" key="4">
    <source>
        <dbReference type="ARBA" id="ARBA00022741"/>
    </source>
</evidence>
<proteinExistence type="inferred from homology"/>
<dbReference type="GO" id="GO:0006269">
    <property type="term" value="P:DNA replication, synthesis of primer"/>
    <property type="evidence" value="ECO:0007669"/>
    <property type="project" value="UniProtKB-KW"/>
</dbReference>
<feature type="binding site" evidence="12">
    <location>
        <position position="480"/>
    </location>
    <ligand>
        <name>Zn(2+)</name>
        <dbReference type="ChEBI" id="CHEBI:29105"/>
        <label>1</label>
    </ligand>
</feature>
<feature type="domain" description="Helicase C-terminal" evidence="14">
    <location>
        <begin position="491"/>
        <end position="657"/>
    </location>
</feature>
<dbReference type="GO" id="GO:1990077">
    <property type="term" value="C:primosome complex"/>
    <property type="evidence" value="ECO:0007669"/>
    <property type="project" value="UniProtKB-UniRule"/>
</dbReference>
<dbReference type="EC" id="5.6.2.4" evidence="12"/>
<dbReference type="InterPro" id="IPR041222">
    <property type="entry name" value="PriA_3primeBD"/>
</dbReference>
<dbReference type="PROSITE" id="PS51192">
    <property type="entry name" value="HELICASE_ATP_BIND_1"/>
    <property type="match status" value="1"/>
</dbReference>
<feature type="binding site" evidence="12">
    <location>
        <position position="433"/>
    </location>
    <ligand>
        <name>Zn(2+)</name>
        <dbReference type="ChEBI" id="CHEBI:29105"/>
        <label>2</label>
    </ligand>
</feature>
<evidence type="ECO:0000256" key="5">
    <source>
        <dbReference type="ARBA" id="ARBA00022801"/>
    </source>
</evidence>
<comment type="subunit">
    <text evidence="12">Component of the replication restart primosome.</text>
</comment>
<reference evidence="15 16" key="1">
    <citation type="submission" date="2019-01" db="EMBL/GenBank/DDBJ databases">
        <title>Insights into ecological role of a new deltaproteobacterial order Candidatus Sinidesulfobacterales (Sva0485) by metagenomics and metatranscriptomics.</title>
        <authorList>
            <person name="Tan S."/>
            <person name="Liu J."/>
            <person name="Fang Y."/>
            <person name="Hedlund B."/>
            <person name="Lian Z.-H."/>
            <person name="Huang L.-Y."/>
            <person name="Li J.-T."/>
            <person name="Huang L.-N."/>
            <person name="Li W.-J."/>
            <person name="Jiang H.-C."/>
            <person name="Dong H.-L."/>
            <person name="Shu W.-S."/>
        </authorList>
    </citation>
    <scope>NUCLEOTIDE SEQUENCE [LARGE SCALE GENOMIC DNA]</scope>
    <source>
        <strain evidence="15">AP4</strain>
    </source>
</reference>
<dbReference type="PROSITE" id="PS51194">
    <property type="entry name" value="HELICASE_CTER"/>
    <property type="match status" value="1"/>
</dbReference>
<dbReference type="PANTHER" id="PTHR30580">
    <property type="entry name" value="PRIMOSOMAL PROTEIN N"/>
    <property type="match status" value="1"/>
</dbReference>
<dbReference type="GO" id="GO:0003677">
    <property type="term" value="F:DNA binding"/>
    <property type="evidence" value="ECO:0007669"/>
    <property type="project" value="UniProtKB-UniRule"/>
</dbReference>
<dbReference type="SUPFAM" id="SSF52540">
    <property type="entry name" value="P-loop containing nucleoside triphosphate hydrolases"/>
    <property type="match status" value="2"/>
</dbReference>
<dbReference type="InterPro" id="IPR040498">
    <property type="entry name" value="PriA_CRR"/>
</dbReference>
<keyword evidence="5 12" id="KW-0378">Hydrolase</keyword>
<dbReference type="InterPro" id="IPR042115">
    <property type="entry name" value="PriA_3primeBD_sf"/>
</dbReference>
<evidence type="ECO:0000256" key="7">
    <source>
        <dbReference type="ARBA" id="ARBA00022833"/>
    </source>
</evidence>
<comment type="similarity">
    <text evidence="12">Belongs to the helicase family. PriA subfamily.</text>
</comment>
<feature type="domain" description="Helicase ATP-binding" evidence="13">
    <location>
        <begin position="185"/>
        <end position="356"/>
    </location>
</feature>
<comment type="caution">
    <text evidence="15">The sequence shown here is derived from an EMBL/GenBank/DDBJ whole genome shotgun (WGS) entry which is preliminary data.</text>
</comment>
<dbReference type="EMBL" id="SHMQ01000011">
    <property type="protein sequence ID" value="RZV39282.1"/>
    <property type="molecule type" value="Genomic_DNA"/>
</dbReference>
<evidence type="ECO:0000256" key="6">
    <source>
        <dbReference type="ARBA" id="ARBA00022806"/>
    </source>
</evidence>
<dbReference type="PANTHER" id="PTHR30580:SF0">
    <property type="entry name" value="PRIMOSOMAL PROTEIN N"/>
    <property type="match status" value="1"/>
</dbReference>
<feature type="binding site" evidence="12">
    <location>
        <position position="427"/>
    </location>
    <ligand>
        <name>Zn(2+)</name>
        <dbReference type="ChEBI" id="CHEBI:29105"/>
        <label>1</label>
    </ligand>
</feature>
<keyword evidence="9 12" id="KW-0238">DNA-binding</keyword>
<dbReference type="GO" id="GO:0016887">
    <property type="term" value="F:ATP hydrolysis activity"/>
    <property type="evidence" value="ECO:0007669"/>
    <property type="project" value="RHEA"/>
</dbReference>
<dbReference type="GO" id="GO:0006270">
    <property type="term" value="P:DNA replication initiation"/>
    <property type="evidence" value="ECO:0007669"/>
    <property type="project" value="TreeGrafter"/>
</dbReference>
<dbReference type="Pfam" id="PF17764">
    <property type="entry name" value="PriA_3primeBD"/>
    <property type="match status" value="1"/>
</dbReference>
<gene>
    <name evidence="12 15" type="primary">priA</name>
    <name evidence="15" type="ORF">EVJ48_04965</name>
</gene>
<dbReference type="GO" id="GO:0006302">
    <property type="term" value="P:double-strand break repair"/>
    <property type="evidence" value="ECO:0007669"/>
    <property type="project" value="InterPro"/>
</dbReference>
<comment type="catalytic activity">
    <reaction evidence="11 12">
        <text>ATP + H2O = ADP + phosphate + H(+)</text>
        <dbReference type="Rhea" id="RHEA:13065"/>
        <dbReference type="ChEBI" id="CHEBI:15377"/>
        <dbReference type="ChEBI" id="CHEBI:15378"/>
        <dbReference type="ChEBI" id="CHEBI:30616"/>
        <dbReference type="ChEBI" id="CHEBI:43474"/>
        <dbReference type="ChEBI" id="CHEBI:456216"/>
        <dbReference type="EC" id="5.6.2.4"/>
    </reaction>
</comment>
<feature type="binding site" evidence="12">
    <location>
        <position position="464"/>
    </location>
    <ligand>
        <name>Zn(2+)</name>
        <dbReference type="ChEBI" id="CHEBI:29105"/>
        <label>2</label>
    </ligand>
</feature>
<dbReference type="SMART" id="SM00487">
    <property type="entry name" value="DEXDc"/>
    <property type="match status" value="1"/>
</dbReference>
<comment type="catalytic activity">
    <reaction evidence="12">
        <text>Couples ATP hydrolysis with the unwinding of duplex DNA by translocating in the 3'-5' direction.</text>
        <dbReference type="EC" id="5.6.2.4"/>
    </reaction>
</comment>
<evidence type="ECO:0000256" key="11">
    <source>
        <dbReference type="ARBA" id="ARBA00048988"/>
    </source>
</evidence>
<dbReference type="FunFam" id="3.40.50.300:FF:000489">
    <property type="entry name" value="Primosome assembly protein PriA"/>
    <property type="match status" value="1"/>
</dbReference>
<evidence type="ECO:0000313" key="15">
    <source>
        <dbReference type="EMBL" id="RZV39282.1"/>
    </source>
</evidence>
<dbReference type="InterPro" id="IPR001650">
    <property type="entry name" value="Helicase_C-like"/>
</dbReference>
<dbReference type="InterPro" id="IPR005259">
    <property type="entry name" value="PriA"/>
</dbReference>
<feature type="binding site" evidence="12">
    <location>
        <position position="467"/>
    </location>
    <ligand>
        <name>Zn(2+)</name>
        <dbReference type="ChEBI" id="CHEBI:29105"/>
        <label>2</label>
    </ligand>
</feature>
<keyword evidence="7 12" id="KW-0862">Zinc</keyword>
<keyword evidence="8 12" id="KW-0067">ATP-binding</keyword>
<evidence type="ECO:0000256" key="10">
    <source>
        <dbReference type="ARBA" id="ARBA00023235"/>
    </source>
</evidence>
<dbReference type="InterPro" id="IPR041236">
    <property type="entry name" value="PriA_C"/>
</dbReference>
<sequence length="774" mass="87611">MTTAEIVIPKSGTDIKFTYIIPDDLNSEAETGRAVLVQLKNRTVYGFIYGIKKTDDEEKESVKDSKPIKLKNVLRISKATFFTESRKDIFNFLAGYYHENISGVFDAVLPSIDVKRFDLLDKYFEEAESFNQSPADVSKQEKHLLKENNPDILNSERQPVNGFLSKAEYELTKDQENAVNFIKEYISNGFYKTFLLHGVTASGKTEVYFNLIDYVLSLNKQIIITVPEIFITNQFIYLIKKRFENLIKQNAFAVFHSKISRKEKLINHFRIMNGGVKLILGARSAVFSPLINPGLIIIDEEHDGSYKQQSGLLYNARDVAVMIAKKTSSVCILGSATPSLESYYNASVLKKYEYIYIKNRVKGKTLPDIQLINLKSEFKTLTKKEFKDKILSEETIKLITENILARKQVLLFLNRRGFSTFLICTSCGHQFLCKNCAISLVYHKHKDGRKKEIHTDISQEILECHYCGYKEKVPKLCPECGMDTIEPYGIGVQKLEEHVKSLFSNYSRSSYEYKDACGDLDMTLNELNGEKNGIIIERIDSDIAKKGKTGAEIFKKMHDKKIDILIGTQIIAKGHDFPDVGLVVVIFADSLLNLPDFRSAEKAFQILTQVAGRAGRGTDKGKIAVQTFIPDNYLLRYTAAHDIKGFYEKELDIRKEYGYPPYSKIIALKLTDKNIDALIETALNLKKSIENIIDIKIKSGDFSGGVNGNISILGPSPCPIEKIDNDYRYQLILKSPPPAANLHKLASALKMDANLFKSFSSRKIVVDVDPDVLM</sequence>
<dbReference type="InterPro" id="IPR014001">
    <property type="entry name" value="Helicase_ATP-bd"/>
</dbReference>
<comment type="cofactor">
    <cofactor evidence="12">
        <name>Zn(2+)</name>
        <dbReference type="ChEBI" id="CHEBI:29105"/>
    </cofactor>
    <text evidence="12">Binds 2 zinc ions per subunit.</text>
</comment>
<evidence type="ECO:0000259" key="14">
    <source>
        <dbReference type="PROSITE" id="PS51194"/>
    </source>
</evidence>
<dbReference type="GO" id="GO:0006310">
    <property type="term" value="P:DNA recombination"/>
    <property type="evidence" value="ECO:0007669"/>
    <property type="project" value="InterPro"/>
</dbReference>
<dbReference type="HAMAP" id="MF_00983">
    <property type="entry name" value="PriA"/>
    <property type="match status" value="1"/>
</dbReference>
<dbReference type="Pfam" id="PF18319">
    <property type="entry name" value="Zn_ribbon_PriA"/>
    <property type="match status" value="2"/>
</dbReference>
<name>A0A520XDS4_9DELT</name>
<evidence type="ECO:0000256" key="3">
    <source>
        <dbReference type="ARBA" id="ARBA00022723"/>
    </source>
</evidence>
<dbReference type="Gene3D" id="3.40.1440.60">
    <property type="entry name" value="PriA, 3(prime) DNA-binding domain"/>
    <property type="match status" value="1"/>
</dbReference>
<dbReference type="GO" id="GO:0008270">
    <property type="term" value="F:zinc ion binding"/>
    <property type="evidence" value="ECO:0007669"/>
    <property type="project" value="UniProtKB-UniRule"/>
</dbReference>
<comment type="function">
    <text evidence="12">Initiates the restart of stalled replication forks, which reloads the replicative helicase on sites other than the origin of replication. Recognizes and binds to abandoned replication forks and remodels them to uncover a helicase loading site. Promotes assembly of the primosome at these replication forks.</text>
</comment>
<evidence type="ECO:0000256" key="12">
    <source>
        <dbReference type="HAMAP-Rule" id="MF_00983"/>
    </source>
</evidence>
<organism evidence="15 16">
    <name type="scientific">Candidatus Acidulodesulfobacterium acidiphilum</name>
    <dbReference type="NCBI Taxonomy" id="2597224"/>
    <lineage>
        <taxon>Bacteria</taxon>
        <taxon>Deltaproteobacteria</taxon>
        <taxon>Candidatus Acidulodesulfobacterales</taxon>
        <taxon>Candidatus Acidulodesulfobacterium</taxon>
    </lineage>
</organism>
<dbReference type="Pfam" id="PF18074">
    <property type="entry name" value="PriA_C"/>
    <property type="match status" value="1"/>
</dbReference>
<dbReference type="InterPro" id="IPR006935">
    <property type="entry name" value="Helicase/UvrB_N"/>
</dbReference>
<dbReference type="Pfam" id="PF00271">
    <property type="entry name" value="Helicase_C"/>
    <property type="match status" value="1"/>
</dbReference>
<dbReference type="Proteomes" id="UP000322454">
    <property type="component" value="Unassembled WGS sequence"/>
</dbReference>
<dbReference type="Gene3D" id="3.40.50.300">
    <property type="entry name" value="P-loop containing nucleotide triphosphate hydrolases"/>
    <property type="match status" value="2"/>
</dbReference>
<evidence type="ECO:0000256" key="1">
    <source>
        <dbReference type="ARBA" id="ARBA00022515"/>
    </source>
</evidence>
<feature type="binding site" evidence="12">
    <location>
        <position position="477"/>
    </location>
    <ligand>
        <name>Zn(2+)</name>
        <dbReference type="ChEBI" id="CHEBI:29105"/>
        <label>1</label>
    </ligand>
</feature>
<keyword evidence="1 12" id="KW-0639">Primosome</keyword>
<evidence type="ECO:0000259" key="13">
    <source>
        <dbReference type="PROSITE" id="PS51192"/>
    </source>
</evidence>
<dbReference type="Pfam" id="PF04851">
    <property type="entry name" value="ResIII"/>
    <property type="match status" value="1"/>
</dbReference>
<keyword evidence="2 12" id="KW-0235">DNA replication</keyword>
<keyword evidence="6 12" id="KW-0347">Helicase</keyword>
<accession>A0A520XDS4</accession>
<evidence type="ECO:0000256" key="8">
    <source>
        <dbReference type="ARBA" id="ARBA00022840"/>
    </source>
</evidence>
<evidence type="ECO:0000313" key="16">
    <source>
        <dbReference type="Proteomes" id="UP000322454"/>
    </source>
</evidence>
<keyword evidence="10 12" id="KW-0413">Isomerase</keyword>
<protein>
    <recommendedName>
        <fullName evidence="12">Replication restart protein PriA</fullName>
    </recommendedName>
    <alternativeName>
        <fullName evidence="12">ATP-dependent DNA helicase PriA</fullName>
        <ecNumber evidence="12">5.6.2.4</ecNumber>
    </alternativeName>
    <alternativeName>
        <fullName evidence="12">DNA 3'-5' helicase PriA</fullName>
    </alternativeName>
</protein>
<dbReference type="GO" id="GO:0005524">
    <property type="term" value="F:ATP binding"/>
    <property type="evidence" value="ECO:0007669"/>
    <property type="project" value="UniProtKB-UniRule"/>
</dbReference>
<dbReference type="GO" id="GO:0043138">
    <property type="term" value="F:3'-5' DNA helicase activity"/>
    <property type="evidence" value="ECO:0007669"/>
    <property type="project" value="UniProtKB-EC"/>
</dbReference>
<keyword evidence="3 12" id="KW-0479">Metal-binding</keyword>
<feature type="binding site" evidence="12">
    <location>
        <position position="424"/>
    </location>
    <ligand>
        <name>Zn(2+)</name>
        <dbReference type="ChEBI" id="CHEBI:29105"/>
        <label>1</label>
    </ligand>
</feature>
<dbReference type="NCBIfam" id="TIGR00595">
    <property type="entry name" value="priA"/>
    <property type="match status" value="1"/>
</dbReference>
<evidence type="ECO:0000256" key="9">
    <source>
        <dbReference type="ARBA" id="ARBA00023125"/>
    </source>
</evidence>
<evidence type="ECO:0000256" key="2">
    <source>
        <dbReference type="ARBA" id="ARBA00022705"/>
    </source>
</evidence>
<keyword evidence="4 12" id="KW-0547">Nucleotide-binding</keyword>
<dbReference type="SMART" id="SM00490">
    <property type="entry name" value="HELICc"/>
    <property type="match status" value="1"/>
</dbReference>